<evidence type="ECO:0000313" key="9">
    <source>
        <dbReference type="EMBL" id="MFC6176218.1"/>
    </source>
</evidence>
<feature type="compositionally biased region" description="Low complexity" evidence="5">
    <location>
        <begin position="821"/>
        <end position="899"/>
    </location>
</feature>
<evidence type="ECO:0000256" key="5">
    <source>
        <dbReference type="SAM" id="MobiDB-lite"/>
    </source>
</evidence>
<keyword evidence="2" id="KW-0964">Secreted</keyword>
<feature type="compositionally biased region" description="Polar residues" evidence="5">
    <location>
        <begin position="159"/>
        <end position="174"/>
    </location>
</feature>
<keyword evidence="6" id="KW-0812">Transmembrane</keyword>
<feature type="compositionally biased region" description="Low complexity" evidence="5">
    <location>
        <begin position="114"/>
        <end position="133"/>
    </location>
</feature>
<dbReference type="Pfam" id="PF00746">
    <property type="entry name" value="Gram_pos_anchor"/>
    <property type="match status" value="1"/>
</dbReference>
<dbReference type="EMBL" id="JBHSSF010000012">
    <property type="protein sequence ID" value="MFC6176218.1"/>
    <property type="molecule type" value="Genomic_DNA"/>
</dbReference>
<accession>A0ABW1RMF1</accession>
<evidence type="ECO:0000256" key="6">
    <source>
        <dbReference type="SAM" id="Phobius"/>
    </source>
</evidence>
<dbReference type="Pfam" id="PF07523">
    <property type="entry name" value="Big_3"/>
    <property type="match status" value="1"/>
</dbReference>
<keyword evidence="6" id="KW-0472">Membrane</keyword>
<protein>
    <submittedName>
        <fullName evidence="9">Beta strand repeat-containing protein</fullName>
    </submittedName>
</protein>
<keyword evidence="4" id="KW-0572">Peptidoglycan-anchor</keyword>
<feature type="compositionally biased region" description="Low complexity" evidence="5">
    <location>
        <begin position="144"/>
        <end position="158"/>
    </location>
</feature>
<comment type="caution">
    <text evidence="9">The sequence shown here is derived from an EMBL/GenBank/DDBJ whole genome shotgun (WGS) entry which is preliminary data.</text>
</comment>
<proteinExistence type="predicted"/>
<evidence type="ECO:0000256" key="1">
    <source>
        <dbReference type="ARBA" id="ARBA00022512"/>
    </source>
</evidence>
<feature type="compositionally biased region" description="Polar residues" evidence="5">
    <location>
        <begin position="900"/>
        <end position="923"/>
    </location>
</feature>
<evidence type="ECO:0000256" key="4">
    <source>
        <dbReference type="ARBA" id="ARBA00023088"/>
    </source>
</evidence>
<feature type="compositionally biased region" description="Polar residues" evidence="5">
    <location>
        <begin position="53"/>
        <end position="77"/>
    </location>
</feature>
<dbReference type="Proteomes" id="UP001596288">
    <property type="component" value="Unassembled WGS sequence"/>
</dbReference>
<reference evidence="10" key="1">
    <citation type="journal article" date="2019" name="Int. J. Syst. Evol. Microbiol.">
        <title>The Global Catalogue of Microorganisms (GCM) 10K type strain sequencing project: providing services to taxonomists for standard genome sequencing and annotation.</title>
        <authorList>
            <consortium name="The Broad Institute Genomics Platform"/>
            <consortium name="The Broad Institute Genome Sequencing Center for Infectious Disease"/>
            <person name="Wu L."/>
            <person name="Ma J."/>
        </authorList>
    </citation>
    <scope>NUCLEOTIDE SEQUENCE [LARGE SCALE GENOMIC DNA]</scope>
    <source>
        <strain evidence="10">CCM 8927</strain>
    </source>
</reference>
<feature type="region of interest" description="Disordered" evidence="5">
    <location>
        <begin position="942"/>
        <end position="968"/>
    </location>
</feature>
<evidence type="ECO:0000313" key="10">
    <source>
        <dbReference type="Proteomes" id="UP001596288"/>
    </source>
</evidence>
<organism evidence="9 10">
    <name type="scientific">Companilactobacillus huachuanensis</name>
    <dbReference type="NCBI Taxonomy" id="2559914"/>
    <lineage>
        <taxon>Bacteria</taxon>
        <taxon>Bacillati</taxon>
        <taxon>Bacillota</taxon>
        <taxon>Bacilli</taxon>
        <taxon>Lactobacillales</taxon>
        <taxon>Lactobacillaceae</taxon>
        <taxon>Companilactobacillus</taxon>
    </lineage>
</organism>
<evidence type="ECO:0000256" key="7">
    <source>
        <dbReference type="SAM" id="SignalP"/>
    </source>
</evidence>
<feature type="transmembrane region" description="Helical" evidence="6">
    <location>
        <begin position="973"/>
        <end position="990"/>
    </location>
</feature>
<keyword evidence="10" id="KW-1185">Reference proteome</keyword>
<name>A0ABW1RMF1_9LACO</name>
<sequence length="997" mass="104270">MRKTNKSVDYSKNNPKPFKTEKLWLAVPLATASILAGLTVTTPVNAATTNTAEPSVTEQDSTTAITESKTGTTNDSEPINDAIDPNTSTENDSDTSSKDVVAPEGDSETESVDNSKNSTGNTLNSNNNTGSESDTTAQPFLLPASNSTVTSTSSDAVTQNSSNADSTTPVSGVTTNQEAITNSDAPTAKAIDQVPTLSNFYVGVNGSYVPYNSMAMVKVLPYSSELWSNEIGNNLFGFYIVLPSSVDSTLDWMQTGANNYVTALNAQGFIHINTLTVSELANTATGRQVYYFRPDDASSILGSNPQKGFSSQLKMSVLIHTTNDSSIKNVTINAKDDNGNDTFGTSNLPTNDVLYAGVGDTTEYPHGSLYESMPSTTFGTDWPDANVVGIASNNGAKQLSFIDTKVTDNYYVRYTTAGSTTLSGLLYNATSAISPGTSYDPSTYEQGFLKTLTNNKKSWWLPSFRYVGTFPNISTLTYNAATQTLPTTVTAEPMSLDLNSTAATGNNYAFIVAKIATALDTNDSTIDEGTAWTPDDNITFTMPSAGESSTISHEKISDMTPENSVKNENGSTTYTYTDSDGTMTVISNVDTSTPGTYTVQYSYTDNQGNVTTPATASTITVTADDSVLKTIDPENIITSSDGIWTYAQGITELKDKNGNDITPATALADTTDPLTVTIKDASGNTLTNADGSNATSIDTSKPGTYTIDYTYGKLTKSTTLTIDDSILTTTDKTITAGTTWNPADNITTLTGSDGNPVDAATALKNSTLTATIPSTDGTTTVNADTINPAQSGKYTITYTYLDSVGKTLTKTAVLTINAKTSGSGSNSGSDSSNNSGSGNTTDPDNGSDSGSGNNTDTGNSGSSNNTGNGNSNSGSNTSTNNSSSSNSSSGDNTASNDTSVNNTDTSSNIVTEPNNGGNLITGAKTNSSGNLNIATDPNNLISNSTNVAKDTNSQETQANSGTLPQTSEKSASLFTQLGLFLLTITGILGFRRKKSQK</sequence>
<keyword evidence="3 7" id="KW-0732">Signal</keyword>
<feature type="region of interest" description="Disordered" evidence="5">
    <location>
        <begin position="543"/>
        <end position="570"/>
    </location>
</feature>
<dbReference type="NCBIfam" id="TIGR01167">
    <property type="entry name" value="LPXTG_anchor"/>
    <property type="match status" value="1"/>
</dbReference>
<feature type="signal peptide" evidence="7">
    <location>
        <begin position="1"/>
        <end position="46"/>
    </location>
</feature>
<feature type="compositionally biased region" description="Polar residues" evidence="5">
    <location>
        <begin position="560"/>
        <end position="569"/>
    </location>
</feature>
<dbReference type="PROSITE" id="PS50847">
    <property type="entry name" value="GRAM_POS_ANCHORING"/>
    <property type="match status" value="1"/>
</dbReference>
<gene>
    <name evidence="9" type="ORF">ACFQAV_05170</name>
</gene>
<keyword evidence="1" id="KW-0134">Cell wall</keyword>
<dbReference type="Gene3D" id="2.60.40.10">
    <property type="entry name" value="Immunoglobulins"/>
    <property type="match status" value="2"/>
</dbReference>
<keyword evidence="6" id="KW-1133">Transmembrane helix</keyword>
<evidence type="ECO:0000256" key="3">
    <source>
        <dbReference type="ARBA" id="ARBA00022729"/>
    </source>
</evidence>
<feature type="region of interest" description="Disordered" evidence="5">
    <location>
        <begin position="818"/>
        <end position="923"/>
    </location>
</feature>
<feature type="chain" id="PRO_5045457324" evidence="7">
    <location>
        <begin position="47"/>
        <end position="997"/>
    </location>
</feature>
<evidence type="ECO:0000256" key="2">
    <source>
        <dbReference type="ARBA" id="ARBA00022525"/>
    </source>
</evidence>
<feature type="domain" description="Gram-positive cocci surface proteins LPxTG" evidence="8">
    <location>
        <begin position="963"/>
        <end position="997"/>
    </location>
</feature>
<dbReference type="RefSeq" id="WP_137611434.1">
    <property type="nucleotide sequence ID" value="NZ_BJDF01000009.1"/>
</dbReference>
<dbReference type="InterPro" id="IPR022038">
    <property type="entry name" value="Ig-like_bact"/>
</dbReference>
<dbReference type="InterPro" id="IPR019931">
    <property type="entry name" value="LPXTG_anchor"/>
</dbReference>
<dbReference type="InterPro" id="IPR013783">
    <property type="entry name" value="Ig-like_fold"/>
</dbReference>
<evidence type="ECO:0000259" key="8">
    <source>
        <dbReference type="PROSITE" id="PS50847"/>
    </source>
</evidence>
<feature type="region of interest" description="Disordered" evidence="5">
    <location>
        <begin position="49"/>
        <end position="174"/>
    </location>
</feature>